<dbReference type="InParanoid" id="A0A200QQT4"/>
<accession>A0A200QQT4</accession>
<protein>
    <submittedName>
        <fullName evidence="2">Uncharacterized protein</fullName>
    </submittedName>
</protein>
<dbReference type="InterPro" id="IPR044224">
    <property type="entry name" value="KOBITO1-like"/>
</dbReference>
<evidence type="ECO:0000313" key="2">
    <source>
        <dbReference type="EMBL" id="OVA12795.1"/>
    </source>
</evidence>
<comment type="caution">
    <text evidence="2">The sequence shown here is derived from an EMBL/GenBank/DDBJ whole genome shotgun (WGS) entry which is preliminary data.</text>
</comment>
<feature type="compositionally biased region" description="Polar residues" evidence="1">
    <location>
        <begin position="49"/>
        <end position="65"/>
    </location>
</feature>
<proteinExistence type="predicted"/>
<evidence type="ECO:0000256" key="1">
    <source>
        <dbReference type="SAM" id="MobiDB-lite"/>
    </source>
</evidence>
<dbReference type="EMBL" id="MVGT01001347">
    <property type="protein sequence ID" value="OVA12795.1"/>
    <property type="molecule type" value="Genomic_DNA"/>
</dbReference>
<dbReference type="GO" id="GO:0030244">
    <property type="term" value="P:cellulose biosynthetic process"/>
    <property type="evidence" value="ECO:0007669"/>
    <property type="project" value="InterPro"/>
</dbReference>
<dbReference type="Proteomes" id="UP000195402">
    <property type="component" value="Unassembled WGS sequence"/>
</dbReference>
<dbReference type="GO" id="GO:0009737">
    <property type="term" value="P:response to abscisic acid"/>
    <property type="evidence" value="ECO:0007669"/>
    <property type="project" value="InterPro"/>
</dbReference>
<evidence type="ECO:0000313" key="3">
    <source>
        <dbReference type="Proteomes" id="UP000195402"/>
    </source>
</evidence>
<dbReference type="OrthoDB" id="433309at2759"/>
<dbReference type="PANTHER" id="PTHR46701:SF7">
    <property type="entry name" value="GLYCOSYLTRANSFERASE-LIKE KOBITO 1"/>
    <property type="match status" value="1"/>
</dbReference>
<organism evidence="2 3">
    <name type="scientific">Macleaya cordata</name>
    <name type="common">Five-seeded plume-poppy</name>
    <name type="synonym">Bocconia cordata</name>
    <dbReference type="NCBI Taxonomy" id="56857"/>
    <lineage>
        <taxon>Eukaryota</taxon>
        <taxon>Viridiplantae</taxon>
        <taxon>Streptophyta</taxon>
        <taxon>Embryophyta</taxon>
        <taxon>Tracheophyta</taxon>
        <taxon>Spermatophyta</taxon>
        <taxon>Magnoliopsida</taxon>
        <taxon>Ranunculales</taxon>
        <taxon>Papaveraceae</taxon>
        <taxon>Papaveroideae</taxon>
        <taxon>Macleaya</taxon>
    </lineage>
</organism>
<sequence>MLERCEIPYSLSLCLQSIVKGLRESGVFRSVIESAQKLSKDKFLSSIESRNSSRATSSETLSTRKIGNREESKATVRKVLEVEHTGYHAAAIPPLSPPGMDNVHLEE</sequence>
<feature type="region of interest" description="Disordered" evidence="1">
    <location>
        <begin position="49"/>
        <end position="74"/>
    </location>
</feature>
<reference evidence="2 3" key="1">
    <citation type="journal article" date="2017" name="Mol. Plant">
        <title>The Genome of Medicinal Plant Macleaya cordata Provides New Insights into Benzylisoquinoline Alkaloids Metabolism.</title>
        <authorList>
            <person name="Liu X."/>
            <person name="Liu Y."/>
            <person name="Huang P."/>
            <person name="Ma Y."/>
            <person name="Qing Z."/>
            <person name="Tang Q."/>
            <person name="Cao H."/>
            <person name="Cheng P."/>
            <person name="Zheng Y."/>
            <person name="Yuan Z."/>
            <person name="Zhou Y."/>
            <person name="Liu J."/>
            <person name="Tang Z."/>
            <person name="Zhuo Y."/>
            <person name="Zhang Y."/>
            <person name="Yu L."/>
            <person name="Huang J."/>
            <person name="Yang P."/>
            <person name="Peng Q."/>
            <person name="Zhang J."/>
            <person name="Jiang W."/>
            <person name="Zhang Z."/>
            <person name="Lin K."/>
            <person name="Ro D.K."/>
            <person name="Chen X."/>
            <person name="Xiong X."/>
            <person name="Shang Y."/>
            <person name="Huang S."/>
            <person name="Zeng J."/>
        </authorList>
    </citation>
    <scope>NUCLEOTIDE SEQUENCE [LARGE SCALE GENOMIC DNA]</scope>
    <source>
        <strain evidence="3">cv. BLH2017</strain>
        <tissue evidence="2">Root</tissue>
    </source>
</reference>
<dbReference type="STRING" id="56857.A0A200QQT4"/>
<gene>
    <name evidence="2" type="ORF">BVC80_1023g5</name>
</gene>
<name>A0A200QQT4_MACCD</name>
<dbReference type="PANTHER" id="PTHR46701">
    <property type="entry name" value="GLYCOSYLTRANSFERASE-LIKE KOBITO 1"/>
    <property type="match status" value="1"/>
</dbReference>
<dbReference type="AlphaFoldDB" id="A0A200QQT4"/>
<dbReference type="OMA" id="MLERCEI"/>
<keyword evidence="3" id="KW-1185">Reference proteome</keyword>